<dbReference type="HOGENOM" id="CLU_3182022_0_0_9"/>
<evidence type="ECO:0000313" key="2">
    <source>
        <dbReference type="Proteomes" id="UP000032431"/>
    </source>
</evidence>
<sequence length="46" mass="5007">MKYIVMPTKDLFEGYCLGCGNQCDNCNKACGSLSSGCDPKCWPVLL</sequence>
<organism evidence="1 2">
    <name type="scientific">[Clostridium] cellulosi</name>
    <dbReference type="NCBI Taxonomy" id="29343"/>
    <lineage>
        <taxon>Bacteria</taxon>
        <taxon>Bacillati</taxon>
        <taxon>Bacillota</taxon>
        <taxon>Clostridia</taxon>
        <taxon>Eubacteriales</taxon>
        <taxon>Oscillospiraceae</taxon>
        <taxon>Oscillospiraceae incertae sedis</taxon>
    </lineage>
</organism>
<dbReference type="NCBIfam" id="TIGR04333">
    <property type="entry name" value="Clo7Bot_mod_Cys"/>
    <property type="match status" value="1"/>
</dbReference>
<proteinExistence type="predicted"/>
<accession>A0A078KQ82</accession>
<dbReference type="InterPro" id="IPR027601">
    <property type="entry name" value="Clo7Bot_mod_Cys"/>
</dbReference>
<dbReference type="EMBL" id="LM995447">
    <property type="protein sequence ID" value="CDZ23315.1"/>
    <property type="molecule type" value="Genomic_DNA"/>
</dbReference>
<dbReference type="Proteomes" id="UP000032431">
    <property type="component" value="Chromosome I"/>
</dbReference>
<reference evidence="2" key="1">
    <citation type="submission" date="2014-07" db="EMBL/GenBank/DDBJ databases">
        <authorList>
            <person name="Wibberg D."/>
        </authorList>
    </citation>
    <scope>NUCLEOTIDE SEQUENCE [LARGE SCALE GENOMIC DNA]</scope>
    <source>
        <strain evidence="2">DG5</strain>
    </source>
</reference>
<dbReference type="PATRIC" id="fig|29343.3.peg.174"/>
<keyword evidence="2" id="KW-1185">Reference proteome</keyword>
<gene>
    <name evidence="1" type="ORF">CCDG5_0172</name>
</gene>
<dbReference type="STRING" id="29343.CCDG5_0172"/>
<protein>
    <submittedName>
        <fullName evidence="1">Uncharacterized protein</fullName>
    </submittedName>
</protein>
<dbReference type="KEGG" id="ccel:CCDG5_0172"/>
<dbReference type="AlphaFoldDB" id="A0A078KQ82"/>
<evidence type="ECO:0000313" key="1">
    <source>
        <dbReference type="EMBL" id="CDZ23315.1"/>
    </source>
</evidence>
<name>A0A078KQ82_9FIRM</name>